<dbReference type="KEGG" id="bgok:Pr1d_45430"/>
<keyword evidence="1" id="KW-0472">Membrane</keyword>
<organism evidence="2 3">
    <name type="scientific">Bythopirellula goksoeyrii</name>
    <dbReference type="NCBI Taxonomy" id="1400387"/>
    <lineage>
        <taxon>Bacteria</taxon>
        <taxon>Pseudomonadati</taxon>
        <taxon>Planctomycetota</taxon>
        <taxon>Planctomycetia</taxon>
        <taxon>Pirellulales</taxon>
        <taxon>Lacipirellulaceae</taxon>
        <taxon>Bythopirellula</taxon>
    </lineage>
</organism>
<evidence type="ECO:0000313" key="2">
    <source>
        <dbReference type="EMBL" id="QEG37202.1"/>
    </source>
</evidence>
<sequence>MAKIEDSDVDAFMRRFWLILLVCFLVLVVPIFLAAWYMERRLDTVADALRFQAPQAMDESLLDEKLELLTAHPVQGQTVYVPAYSHVYHEDGKPHLLTITLSVRNTSLDRPIIVSSVRYYNTKGNEVKSYLDKPLPLGPLATTEFLIERDDTSGGSGANFLVEWVSNEPVTEPIIEAVMIDTRSQQGISFARSGKVIKEKSPENENPMTN</sequence>
<keyword evidence="3" id="KW-1185">Reference proteome</keyword>
<dbReference type="Pfam" id="PF11322">
    <property type="entry name" value="DUF3124"/>
    <property type="match status" value="1"/>
</dbReference>
<evidence type="ECO:0008006" key="4">
    <source>
        <dbReference type="Google" id="ProtNLM"/>
    </source>
</evidence>
<proteinExistence type="predicted"/>
<keyword evidence="1" id="KW-0812">Transmembrane</keyword>
<dbReference type="InterPro" id="IPR021471">
    <property type="entry name" value="DUF3124"/>
</dbReference>
<name>A0A5B9QHS0_9BACT</name>
<gene>
    <name evidence="2" type="ORF">Pr1d_45430</name>
</gene>
<feature type="transmembrane region" description="Helical" evidence="1">
    <location>
        <begin position="16"/>
        <end position="37"/>
    </location>
</feature>
<dbReference type="Proteomes" id="UP000323917">
    <property type="component" value="Chromosome"/>
</dbReference>
<evidence type="ECO:0000256" key="1">
    <source>
        <dbReference type="SAM" id="Phobius"/>
    </source>
</evidence>
<evidence type="ECO:0000313" key="3">
    <source>
        <dbReference type="Proteomes" id="UP000323917"/>
    </source>
</evidence>
<reference evidence="2 3" key="1">
    <citation type="submission" date="2019-08" db="EMBL/GenBank/DDBJ databases">
        <title>Deep-cultivation of Planctomycetes and their phenomic and genomic characterization uncovers novel biology.</title>
        <authorList>
            <person name="Wiegand S."/>
            <person name="Jogler M."/>
            <person name="Boedeker C."/>
            <person name="Pinto D."/>
            <person name="Vollmers J."/>
            <person name="Rivas-Marin E."/>
            <person name="Kohn T."/>
            <person name="Peeters S.H."/>
            <person name="Heuer A."/>
            <person name="Rast P."/>
            <person name="Oberbeckmann S."/>
            <person name="Bunk B."/>
            <person name="Jeske O."/>
            <person name="Meyerdierks A."/>
            <person name="Storesund J.E."/>
            <person name="Kallscheuer N."/>
            <person name="Luecker S."/>
            <person name="Lage O.M."/>
            <person name="Pohl T."/>
            <person name="Merkel B.J."/>
            <person name="Hornburger P."/>
            <person name="Mueller R.-W."/>
            <person name="Bruemmer F."/>
            <person name="Labrenz M."/>
            <person name="Spormann A.M."/>
            <person name="Op den Camp H."/>
            <person name="Overmann J."/>
            <person name="Amann R."/>
            <person name="Jetten M.S.M."/>
            <person name="Mascher T."/>
            <person name="Medema M.H."/>
            <person name="Devos D.P."/>
            <person name="Kaster A.-K."/>
            <person name="Ovreas L."/>
            <person name="Rohde M."/>
            <person name="Galperin M.Y."/>
            <person name="Jogler C."/>
        </authorList>
    </citation>
    <scope>NUCLEOTIDE SEQUENCE [LARGE SCALE GENOMIC DNA]</scope>
    <source>
        <strain evidence="2 3">Pr1d</strain>
    </source>
</reference>
<dbReference type="EMBL" id="CP042913">
    <property type="protein sequence ID" value="QEG37202.1"/>
    <property type="molecule type" value="Genomic_DNA"/>
</dbReference>
<dbReference type="AlphaFoldDB" id="A0A5B9QHS0"/>
<dbReference type="RefSeq" id="WP_210417800.1">
    <property type="nucleotide sequence ID" value="NZ_CP042913.1"/>
</dbReference>
<protein>
    <recommendedName>
        <fullName evidence="4">DUF3124 domain-containing protein</fullName>
    </recommendedName>
</protein>
<keyword evidence="1" id="KW-1133">Transmembrane helix</keyword>
<accession>A0A5B9QHS0</accession>